<dbReference type="InterPro" id="IPR038765">
    <property type="entry name" value="Papain-like_cys_pep_sf"/>
</dbReference>
<gene>
    <name evidence="3" type="ORF">SAMN02745136_02457</name>
</gene>
<dbReference type="SUPFAM" id="SSF54001">
    <property type="entry name" value="Cysteine proteinases"/>
    <property type="match status" value="1"/>
</dbReference>
<sequence>MQKITKTLLWVGIIAFVLFGVNFRYHISRNVSMGVLSEKQDNGDFILQVREAMLNGDEKKVLTYKGNVDSMEWFTEDVIDQVYAIDDKSTSDDYDYLKYKVNSIYAHIVGIGSKLTVTYEFKYNEDYEETKLVDETIKHLFKKWQIEKLSDFEKIKKIHDYIINNASYDTKAKNYSAYDNLIGKSSTCQGYMSIAYKMFMEAGIPCRIITGSGNGDSHGWDIVKFNGMWYNIDCTWDDPLTRSKKNLLLYEYFLKSDKDFEGHIRDAEFNTAEFYGEYAMAKKSYQWK</sequence>
<reference evidence="3 4" key="1">
    <citation type="submission" date="2016-11" db="EMBL/GenBank/DDBJ databases">
        <authorList>
            <person name="Jaros S."/>
            <person name="Januszkiewicz K."/>
            <person name="Wedrychowicz H."/>
        </authorList>
    </citation>
    <scope>NUCLEOTIDE SEQUENCE [LARGE SCALE GENOMIC DNA]</scope>
    <source>
        <strain evidence="3 4">DSM 15929</strain>
    </source>
</reference>
<evidence type="ECO:0000313" key="3">
    <source>
        <dbReference type="EMBL" id="SHK41222.1"/>
    </source>
</evidence>
<protein>
    <submittedName>
        <fullName evidence="3">Transglutaminase-like superfamily protein</fullName>
    </submittedName>
</protein>
<dbReference type="Proteomes" id="UP000184386">
    <property type="component" value="Unassembled WGS sequence"/>
</dbReference>
<proteinExistence type="predicted"/>
<organism evidence="3 4">
    <name type="scientific">Anaerocolumna jejuensis DSM 15929</name>
    <dbReference type="NCBI Taxonomy" id="1121322"/>
    <lineage>
        <taxon>Bacteria</taxon>
        <taxon>Bacillati</taxon>
        <taxon>Bacillota</taxon>
        <taxon>Clostridia</taxon>
        <taxon>Lachnospirales</taxon>
        <taxon>Lachnospiraceae</taxon>
        <taxon>Anaerocolumna</taxon>
    </lineage>
</organism>
<dbReference type="PANTHER" id="PTHR46333:SF2">
    <property type="entry name" value="CYTOKINESIS PROTEIN 3"/>
    <property type="match status" value="1"/>
</dbReference>
<accession>A0A1M6S8W1</accession>
<dbReference type="EMBL" id="FRAC01000011">
    <property type="protein sequence ID" value="SHK41222.1"/>
    <property type="molecule type" value="Genomic_DNA"/>
</dbReference>
<evidence type="ECO:0000259" key="2">
    <source>
        <dbReference type="Pfam" id="PF01841"/>
    </source>
</evidence>
<keyword evidence="1" id="KW-0812">Transmembrane</keyword>
<dbReference type="STRING" id="1121322.SAMN02745136_02457"/>
<dbReference type="RefSeq" id="WP_073276238.1">
    <property type="nucleotide sequence ID" value="NZ_FRAC01000011.1"/>
</dbReference>
<dbReference type="Pfam" id="PF01841">
    <property type="entry name" value="Transglut_core"/>
    <property type="match status" value="1"/>
</dbReference>
<dbReference type="AlphaFoldDB" id="A0A1M6S8W1"/>
<evidence type="ECO:0000256" key="1">
    <source>
        <dbReference type="SAM" id="Phobius"/>
    </source>
</evidence>
<dbReference type="Gene3D" id="3.10.620.30">
    <property type="match status" value="1"/>
</dbReference>
<dbReference type="GO" id="GO:0005737">
    <property type="term" value="C:cytoplasm"/>
    <property type="evidence" value="ECO:0007669"/>
    <property type="project" value="TreeGrafter"/>
</dbReference>
<dbReference type="InterPro" id="IPR002931">
    <property type="entry name" value="Transglutaminase-like"/>
</dbReference>
<keyword evidence="1" id="KW-0472">Membrane</keyword>
<evidence type="ECO:0000313" key="4">
    <source>
        <dbReference type="Proteomes" id="UP000184386"/>
    </source>
</evidence>
<keyword evidence="1" id="KW-1133">Transmembrane helix</keyword>
<dbReference type="PANTHER" id="PTHR46333">
    <property type="entry name" value="CYTOKINESIS PROTEIN 3"/>
    <property type="match status" value="1"/>
</dbReference>
<name>A0A1M6S8W1_9FIRM</name>
<feature type="domain" description="Transglutaminase-like" evidence="2">
    <location>
        <begin position="148"/>
        <end position="233"/>
    </location>
</feature>
<feature type="transmembrane region" description="Helical" evidence="1">
    <location>
        <begin position="7"/>
        <end position="27"/>
    </location>
</feature>
<dbReference type="InterPro" id="IPR052557">
    <property type="entry name" value="CAP/Cytokinesis_protein"/>
</dbReference>
<keyword evidence="4" id="KW-1185">Reference proteome</keyword>